<gene>
    <name evidence="2" type="ORF">KFQ06_04505</name>
</gene>
<dbReference type="CDD" id="cd17511">
    <property type="entry name" value="YbjN_AmyR-like"/>
    <property type="match status" value="1"/>
</dbReference>
<sequence length="167" mass="18371">MNEHEAIETVNPRLLTEVLQSAGYRTNQVEQNGAVQLLSASQGIGFALRFGNAGKAPGEYLDFTLSTTLRIEGVLPGGLVAQWNQSRRFSRLTEQSGFLVLDMDVPVAGGVMRNYLQANLELWDRLLQEFLLYLRHVIQTENEKAPANSEEGPAAAERPEANDALAS</sequence>
<dbReference type="EMBL" id="CP074347">
    <property type="protein sequence ID" value="USV01789.1"/>
    <property type="molecule type" value="Genomic_DNA"/>
</dbReference>
<proteinExistence type="predicted"/>
<reference evidence="2" key="1">
    <citation type="journal article" date="2022" name="BMC Genomics">
        <title>Genome sequence of the entomopathogenic Serratia entomophila isolate 626 and characterisation of the species specific itaconate degradation pathway.</title>
        <authorList>
            <person name="Vaughan A.L."/>
            <person name="Altermann E."/>
            <person name="Glare T.R."/>
            <person name="Hurst M.R.H."/>
        </authorList>
    </citation>
    <scope>NUCLEOTIDE SEQUENCE</scope>
    <source>
        <strain evidence="2">626</strain>
    </source>
</reference>
<evidence type="ECO:0000256" key="1">
    <source>
        <dbReference type="SAM" id="MobiDB-lite"/>
    </source>
</evidence>
<dbReference type="InterPro" id="IPR019660">
    <property type="entry name" value="Put_sensory_transdc_reg_YbjN"/>
</dbReference>
<evidence type="ECO:0000313" key="2">
    <source>
        <dbReference type="EMBL" id="USV01789.1"/>
    </source>
</evidence>
<dbReference type="Pfam" id="PF10722">
    <property type="entry name" value="YbjN"/>
    <property type="match status" value="1"/>
</dbReference>
<organism evidence="2 3">
    <name type="scientific">Serratia entomophila</name>
    <dbReference type="NCBI Taxonomy" id="42906"/>
    <lineage>
        <taxon>Bacteria</taxon>
        <taxon>Pseudomonadati</taxon>
        <taxon>Pseudomonadota</taxon>
        <taxon>Gammaproteobacteria</taxon>
        <taxon>Enterobacterales</taxon>
        <taxon>Yersiniaceae</taxon>
        <taxon>Serratia</taxon>
    </lineage>
</organism>
<name>A0ABY5CV19_9GAMM</name>
<feature type="region of interest" description="Disordered" evidence="1">
    <location>
        <begin position="143"/>
        <end position="167"/>
    </location>
</feature>
<keyword evidence="3" id="KW-1185">Reference proteome</keyword>
<evidence type="ECO:0000313" key="3">
    <source>
        <dbReference type="Proteomes" id="UP001056873"/>
    </source>
</evidence>
<dbReference type="RefSeq" id="WP_252961449.1">
    <property type="nucleotide sequence ID" value="NZ_CAMIPH010000013.1"/>
</dbReference>
<dbReference type="Proteomes" id="UP001056873">
    <property type="component" value="Chromosome"/>
</dbReference>
<protein>
    <submittedName>
        <fullName evidence="2">YbjN domain-containing protein</fullName>
    </submittedName>
</protein>
<accession>A0ABY5CV19</accession>